<accession>A0ABP8YPN5</accession>
<gene>
    <name evidence="2" type="ORF">GCM10023350_16970</name>
</gene>
<evidence type="ECO:0000313" key="3">
    <source>
        <dbReference type="Proteomes" id="UP001499882"/>
    </source>
</evidence>
<dbReference type="InterPro" id="IPR051783">
    <property type="entry name" value="NAD(P)-dependent_oxidoreduct"/>
</dbReference>
<dbReference type="Proteomes" id="UP001499882">
    <property type="component" value="Unassembled WGS sequence"/>
</dbReference>
<name>A0ABP8YPN5_9ACTN</name>
<dbReference type="PANTHER" id="PTHR48079:SF6">
    <property type="entry name" value="NAD(P)-BINDING DOMAIN-CONTAINING PROTEIN-RELATED"/>
    <property type="match status" value="1"/>
</dbReference>
<organism evidence="2 3">
    <name type="scientific">Nocardioides endophyticus</name>
    <dbReference type="NCBI Taxonomy" id="1353775"/>
    <lineage>
        <taxon>Bacteria</taxon>
        <taxon>Bacillati</taxon>
        <taxon>Actinomycetota</taxon>
        <taxon>Actinomycetes</taxon>
        <taxon>Propionibacteriales</taxon>
        <taxon>Nocardioidaceae</taxon>
        <taxon>Nocardioides</taxon>
    </lineage>
</organism>
<dbReference type="Gene3D" id="3.40.50.720">
    <property type="entry name" value="NAD(P)-binding Rossmann-like Domain"/>
    <property type="match status" value="1"/>
</dbReference>
<dbReference type="InterPro" id="IPR036291">
    <property type="entry name" value="NAD(P)-bd_dom_sf"/>
</dbReference>
<dbReference type="PANTHER" id="PTHR48079">
    <property type="entry name" value="PROTEIN YEEZ"/>
    <property type="match status" value="1"/>
</dbReference>
<dbReference type="RefSeq" id="WP_345526324.1">
    <property type="nucleotide sequence ID" value="NZ_BAABKN010000011.1"/>
</dbReference>
<dbReference type="EMBL" id="BAABKN010000011">
    <property type="protein sequence ID" value="GAA4734010.1"/>
    <property type="molecule type" value="Genomic_DNA"/>
</dbReference>
<evidence type="ECO:0000259" key="1">
    <source>
        <dbReference type="Pfam" id="PF01370"/>
    </source>
</evidence>
<proteinExistence type="predicted"/>
<sequence length="307" mass="33414">MADYVILGAGSIGSNIARLHTRRGERVRVVTRSGSGPDHPLVEKVAVDASDATRLTELSRGARVIYHAANPPSYTMWERMLPPLQDAAIAAAKANDAVLALTGSMYAYGPQPDGHMDEHTPMNATGRKGRLRRRLWERAQAADIRTVEVRGSDYVGRGAAGIYSMVIGPALEKGKTAWMPGDLDTPHTFTYNKDMAAALVALSDDQRAWGHAWHVPSPPAISLRDLAHRYAAAAGKPPVKLVRMPRFVMRTAGYVVPIAREMAEMDYQWYSPFRMDATRTANMFGLTATDIDTAIEDEVAGAGPSSE</sequence>
<evidence type="ECO:0000313" key="2">
    <source>
        <dbReference type="EMBL" id="GAA4734010.1"/>
    </source>
</evidence>
<comment type="caution">
    <text evidence="2">The sequence shown here is derived from an EMBL/GenBank/DDBJ whole genome shotgun (WGS) entry which is preliminary data.</text>
</comment>
<protein>
    <submittedName>
        <fullName evidence="2">NAD-dependent epimerase/dehydratase family protein</fullName>
    </submittedName>
</protein>
<feature type="domain" description="NAD-dependent epimerase/dehydratase" evidence="1">
    <location>
        <begin position="6"/>
        <end position="206"/>
    </location>
</feature>
<reference evidence="3" key="1">
    <citation type="journal article" date="2019" name="Int. J. Syst. Evol. Microbiol.">
        <title>The Global Catalogue of Microorganisms (GCM) 10K type strain sequencing project: providing services to taxonomists for standard genome sequencing and annotation.</title>
        <authorList>
            <consortium name="The Broad Institute Genomics Platform"/>
            <consortium name="The Broad Institute Genome Sequencing Center for Infectious Disease"/>
            <person name="Wu L."/>
            <person name="Ma J."/>
        </authorList>
    </citation>
    <scope>NUCLEOTIDE SEQUENCE [LARGE SCALE GENOMIC DNA]</scope>
    <source>
        <strain evidence="3">JCM 18532</strain>
    </source>
</reference>
<dbReference type="Pfam" id="PF01370">
    <property type="entry name" value="Epimerase"/>
    <property type="match status" value="1"/>
</dbReference>
<keyword evidence="3" id="KW-1185">Reference proteome</keyword>
<dbReference type="SUPFAM" id="SSF51735">
    <property type="entry name" value="NAD(P)-binding Rossmann-fold domains"/>
    <property type="match status" value="1"/>
</dbReference>
<dbReference type="InterPro" id="IPR001509">
    <property type="entry name" value="Epimerase_deHydtase"/>
</dbReference>